<proteinExistence type="predicted"/>
<comment type="caution">
    <text evidence="2">The sequence shown here is derived from an EMBL/GenBank/DDBJ whole genome shotgun (WGS) entry which is preliminary data.</text>
</comment>
<dbReference type="InterPro" id="IPR050900">
    <property type="entry name" value="Transposase_IS3/IS150/IS904"/>
</dbReference>
<dbReference type="Pfam" id="PF00665">
    <property type="entry name" value="rve"/>
    <property type="match status" value="1"/>
</dbReference>
<dbReference type="PROSITE" id="PS50994">
    <property type="entry name" value="INTEGRASE"/>
    <property type="match status" value="1"/>
</dbReference>
<reference evidence="2" key="1">
    <citation type="journal article" date="2014" name="Int. J. Syst. Evol. Microbiol.">
        <title>Complete genome sequence of Corynebacterium casei LMG S-19264T (=DSM 44701T), isolated from a smear-ripened cheese.</title>
        <authorList>
            <consortium name="US DOE Joint Genome Institute (JGI-PGF)"/>
            <person name="Walter F."/>
            <person name="Albersmeier A."/>
            <person name="Kalinowski J."/>
            <person name="Ruckert C."/>
        </authorList>
    </citation>
    <scope>NUCLEOTIDE SEQUENCE</scope>
    <source>
        <strain evidence="2">CCM 8606</strain>
    </source>
</reference>
<dbReference type="PANTHER" id="PTHR46889">
    <property type="entry name" value="TRANSPOSASE INSF FOR INSERTION SEQUENCE IS3B-RELATED"/>
    <property type="match status" value="1"/>
</dbReference>
<dbReference type="Gene3D" id="3.30.420.10">
    <property type="entry name" value="Ribonuclease H-like superfamily/Ribonuclease H"/>
    <property type="match status" value="1"/>
</dbReference>
<evidence type="ECO:0000313" key="3">
    <source>
        <dbReference type="Proteomes" id="UP000619536"/>
    </source>
</evidence>
<dbReference type="InterPro" id="IPR012337">
    <property type="entry name" value="RNaseH-like_sf"/>
</dbReference>
<dbReference type="Proteomes" id="UP000619536">
    <property type="component" value="Unassembled WGS sequence"/>
</dbReference>
<accession>A0A8J3AJF1</accession>
<dbReference type="InterPro" id="IPR001584">
    <property type="entry name" value="Integrase_cat-core"/>
</dbReference>
<dbReference type="GO" id="GO:0015074">
    <property type="term" value="P:DNA integration"/>
    <property type="evidence" value="ECO:0007669"/>
    <property type="project" value="InterPro"/>
</dbReference>
<dbReference type="PANTHER" id="PTHR46889:SF4">
    <property type="entry name" value="TRANSPOSASE INSO FOR INSERTION SEQUENCE ELEMENT IS911B-RELATED"/>
    <property type="match status" value="1"/>
</dbReference>
<sequence>MSYRLRRNAQEELATQSLKEAVATLEPHESVTLHSDRGCHYRAIEWIELCREARITRSMSGKGNSGDNAACEGFFGRMKNEMYHGFRWDKIEELEHAIQIYIKFHNTQKLRAKTGITIPEYRAKRGYTI</sequence>
<name>A0A8J3AJF1_9BIFI</name>
<protein>
    <recommendedName>
        <fullName evidence="1">Integrase catalytic domain-containing protein</fullName>
    </recommendedName>
</protein>
<dbReference type="GO" id="GO:0003676">
    <property type="term" value="F:nucleic acid binding"/>
    <property type="evidence" value="ECO:0007669"/>
    <property type="project" value="InterPro"/>
</dbReference>
<dbReference type="Pfam" id="PF13333">
    <property type="entry name" value="rve_2"/>
    <property type="match status" value="1"/>
</dbReference>
<reference evidence="2" key="2">
    <citation type="submission" date="2020-09" db="EMBL/GenBank/DDBJ databases">
        <authorList>
            <person name="Sun Q."/>
            <person name="Sedlacek I."/>
        </authorList>
    </citation>
    <scope>NUCLEOTIDE SEQUENCE</scope>
    <source>
        <strain evidence="2">CCM 8606</strain>
    </source>
</reference>
<organism evidence="2 3">
    <name type="scientific">Galliscardovia ingluviei</name>
    <dbReference type="NCBI Taxonomy" id="1769422"/>
    <lineage>
        <taxon>Bacteria</taxon>
        <taxon>Bacillati</taxon>
        <taxon>Actinomycetota</taxon>
        <taxon>Actinomycetes</taxon>
        <taxon>Bifidobacteriales</taxon>
        <taxon>Bifidobacteriaceae</taxon>
        <taxon>Galliscardovia</taxon>
    </lineage>
</organism>
<dbReference type="InterPro" id="IPR036397">
    <property type="entry name" value="RNaseH_sf"/>
</dbReference>
<evidence type="ECO:0000259" key="1">
    <source>
        <dbReference type="PROSITE" id="PS50994"/>
    </source>
</evidence>
<dbReference type="AlphaFoldDB" id="A0A8J3AJF1"/>
<dbReference type="EMBL" id="BMDH01000003">
    <property type="protein sequence ID" value="GGI14834.1"/>
    <property type="molecule type" value="Genomic_DNA"/>
</dbReference>
<evidence type="ECO:0000313" key="2">
    <source>
        <dbReference type="EMBL" id="GGI14834.1"/>
    </source>
</evidence>
<feature type="domain" description="Integrase catalytic" evidence="1">
    <location>
        <begin position="1"/>
        <end position="127"/>
    </location>
</feature>
<keyword evidence="3" id="KW-1185">Reference proteome</keyword>
<gene>
    <name evidence="2" type="ORF">GCM10007377_12900</name>
</gene>
<dbReference type="SUPFAM" id="SSF53098">
    <property type="entry name" value="Ribonuclease H-like"/>
    <property type="match status" value="1"/>
</dbReference>